<dbReference type="Gene3D" id="3.20.20.370">
    <property type="entry name" value="Glycoside hydrolase/deacetylase"/>
    <property type="match status" value="1"/>
</dbReference>
<comment type="similarity">
    <text evidence="1">Belongs to the glycosyltransferase 2 family.</text>
</comment>
<feature type="compositionally biased region" description="Basic residues" evidence="4">
    <location>
        <begin position="22"/>
        <end position="34"/>
    </location>
</feature>
<feature type="transmembrane region" description="Helical" evidence="5">
    <location>
        <begin position="345"/>
        <end position="371"/>
    </location>
</feature>
<feature type="domain" description="NodB homology" evidence="6">
    <location>
        <begin position="107"/>
        <end position="294"/>
    </location>
</feature>
<feature type="compositionally biased region" description="Pro residues" evidence="4">
    <location>
        <begin position="9"/>
        <end position="20"/>
    </location>
</feature>
<feature type="region of interest" description="Disordered" evidence="4">
    <location>
        <begin position="1"/>
        <end position="34"/>
    </location>
</feature>
<proteinExistence type="inferred from homology"/>
<dbReference type="SUPFAM" id="SSF53448">
    <property type="entry name" value="Nucleotide-diphospho-sugar transferases"/>
    <property type="match status" value="1"/>
</dbReference>
<feature type="transmembrane region" description="Helical" evidence="5">
    <location>
        <begin position="639"/>
        <end position="665"/>
    </location>
</feature>
<dbReference type="Pfam" id="PF13641">
    <property type="entry name" value="Glyco_tranf_2_3"/>
    <property type="match status" value="1"/>
</dbReference>
<evidence type="ECO:0000259" key="6">
    <source>
        <dbReference type="PROSITE" id="PS51677"/>
    </source>
</evidence>
<dbReference type="SUPFAM" id="SSF88713">
    <property type="entry name" value="Glycoside hydrolase/deacetylase"/>
    <property type="match status" value="1"/>
</dbReference>
<organism evidence="7 8">
    <name type="scientific">Paractinoplanes abujensis</name>
    <dbReference type="NCBI Taxonomy" id="882441"/>
    <lineage>
        <taxon>Bacteria</taxon>
        <taxon>Bacillati</taxon>
        <taxon>Actinomycetota</taxon>
        <taxon>Actinomycetes</taxon>
        <taxon>Micromonosporales</taxon>
        <taxon>Micromonosporaceae</taxon>
        <taxon>Paractinoplanes</taxon>
    </lineage>
</organism>
<comment type="caution">
    <text evidence="7">The sequence shown here is derived from an EMBL/GenBank/DDBJ whole genome shotgun (WGS) entry which is preliminary data.</text>
</comment>
<keyword evidence="5" id="KW-1133">Transmembrane helix</keyword>
<dbReference type="PROSITE" id="PS51677">
    <property type="entry name" value="NODB"/>
    <property type="match status" value="1"/>
</dbReference>
<evidence type="ECO:0000256" key="3">
    <source>
        <dbReference type="ARBA" id="ARBA00022679"/>
    </source>
</evidence>
<keyword evidence="2" id="KW-0328">Glycosyltransferase</keyword>
<feature type="compositionally biased region" description="Gly residues" evidence="4">
    <location>
        <begin position="809"/>
        <end position="820"/>
    </location>
</feature>
<gene>
    <name evidence="7" type="ORF">BKA14_006837</name>
</gene>
<dbReference type="Gene3D" id="3.90.550.10">
    <property type="entry name" value="Spore Coat Polysaccharide Biosynthesis Protein SpsA, Chain A"/>
    <property type="match status" value="1"/>
</dbReference>
<feature type="region of interest" description="Disordered" evidence="4">
    <location>
        <begin position="762"/>
        <end position="820"/>
    </location>
</feature>
<evidence type="ECO:0000256" key="5">
    <source>
        <dbReference type="SAM" id="Phobius"/>
    </source>
</evidence>
<reference evidence="7 8" key="1">
    <citation type="submission" date="2020-08" db="EMBL/GenBank/DDBJ databases">
        <title>Sequencing the genomes of 1000 actinobacteria strains.</title>
        <authorList>
            <person name="Klenk H.-P."/>
        </authorList>
    </citation>
    <scope>NUCLEOTIDE SEQUENCE [LARGE SCALE GENOMIC DNA]</scope>
    <source>
        <strain evidence="7 8">DSM 45518</strain>
    </source>
</reference>
<dbReference type="GO" id="GO:0016757">
    <property type="term" value="F:glycosyltransferase activity"/>
    <property type="evidence" value="ECO:0007669"/>
    <property type="project" value="UniProtKB-KW"/>
</dbReference>
<dbReference type="PANTHER" id="PTHR43630">
    <property type="entry name" value="POLY-BETA-1,6-N-ACETYL-D-GLUCOSAMINE SYNTHASE"/>
    <property type="match status" value="1"/>
</dbReference>
<dbReference type="Pfam" id="PF01522">
    <property type="entry name" value="Polysacc_deac_1"/>
    <property type="match status" value="1"/>
</dbReference>
<feature type="compositionally biased region" description="Polar residues" evidence="4">
    <location>
        <begin position="787"/>
        <end position="796"/>
    </location>
</feature>
<feature type="transmembrane region" description="Helical" evidence="5">
    <location>
        <begin position="671"/>
        <end position="691"/>
    </location>
</feature>
<dbReference type="InterPro" id="IPR011330">
    <property type="entry name" value="Glyco_hydro/deAcase_b/a-brl"/>
</dbReference>
<evidence type="ECO:0000256" key="1">
    <source>
        <dbReference type="ARBA" id="ARBA00006739"/>
    </source>
</evidence>
<dbReference type="InterPro" id="IPR002509">
    <property type="entry name" value="NODB_dom"/>
</dbReference>
<dbReference type="Proteomes" id="UP000542742">
    <property type="component" value="Unassembled WGS sequence"/>
</dbReference>
<dbReference type="GO" id="GO:0005975">
    <property type="term" value="P:carbohydrate metabolic process"/>
    <property type="evidence" value="ECO:0007669"/>
    <property type="project" value="InterPro"/>
</dbReference>
<dbReference type="PANTHER" id="PTHR43630:SF1">
    <property type="entry name" value="POLY-BETA-1,6-N-ACETYL-D-GLUCOSAMINE SYNTHASE"/>
    <property type="match status" value="1"/>
</dbReference>
<dbReference type="GO" id="GO:0016810">
    <property type="term" value="F:hydrolase activity, acting on carbon-nitrogen (but not peptide) bonds"/>
    <property type="evidence" value="ECO:0007669"/>
    <property type="project" value="InterPro"/>
</dbReference>
<keyword evidence="5" id="KW-0812">Transmembrane</keyword>
<name>A0A7W7CXW7_9ACTN</name>
<feature type="region of interest" description="Disordered" evidence="4">
    <location>
        <begin position="86"/>
        <end position="105"/>
    </location>
</feature>
<evidence type="ECO:0000256" key="2">
    <source>
        <dbReference type="ARBA" id="ARBA00022676"/>
    </source>
</evidence>
<dbReference type="CDD" id="cd06423">
    <property type="entry name" value="CESA_like"/>
    <property type="match status" value="1"/>
</dbReference>
<feature type="transmembrane region" description="Helical" evidence="5">
    <location>
        <begin position="42"/>
        <end position="62"/>
    </location>
</feature>
<keyword evidence="5" id="KW-0472">Membrane</keyword>
<evidence type="ECO:0000313" key="8">
    <source>
        <dbReference type="Proteomes" id="UP000542742"/>
    </source>
</evidence>
<protein>
    <submittedName>
        <fullName evidence="7">Cellulose synthase/poly-beta-1,6-N-acetylglucosamine synthase-like glycosyltransferase/peptidoglycan/xylan/chitin deacetylase (PgdA/CDA1 family)</fullName>
    </submittedName>
</protein>
<evidence type="ECO:0000256" key="4">
    <source>
        <dbReference type="SAM" id="MobiDB-lite"/>
    </source>
</evidence>
<dbReference type="EMBL" id="JACHMF010000001">
    <property type="protein sequence ID" value="MBB4696689.1"/>
    <property type="molecule type" value="Genomic_DNA"/>
</dbReference>
<feature type="compositionally biased region" description="Polar residues" evidence="4">
    <location>
        <begin position="92"/>
        <end position="103"/>
    </location>
</feature>
<feature type="compositionally biased region" description="Low complexity" evidence="4">
    <location>
        <begin position="774"/>
        <end position="786"/>
    </location>
</feature>
<evidence type="ECO:0000313" key="7">
    <source>
        <dbReference type="EMBL" id="MBB4696689.1"/>
    </source>
</evidence>
<keyword evidence="3 7" id="KW-0808">Transferase</keyword>
<accession>A0A7W7CXW7</accession>
<keyword evidence="8" id="KW-1185">Reference proteome</keyword>
<dbReference type="AlphaFoldDB" id="A0A7W7CXW7"/>
<sequence>MTPHTPAHQAPPPNTPPPMPRSKARTRGRGPVRRRLLPRPRIMLGSLLVLVFVGVLVVQAYINAEFKSDHLDSEVGDQAGVPTEILNGGPVINTTGGQASTSRMPPKTIALTFDDGPDPTWTPKILDVLEENDAHGTFFVVGSEVSRHPQLTKRITDEGNELGLHTFTHPNLQRLAPWRRTLELSQTQVAIARATGVHTNLARFPYSSKNAAIDEINWKIIKDAGKQGYLVVVNDLDSEDWQRPGVPQIIKNATPTGDDSAIILFHDAGGDRQQSVDALRQFIPAMKARGFQFTTVTEGLNGTIAQSNQAAAAKVPLLPENPSAAHSDVWRGSAVIWTVRLADGLVWFIAILFLIVGALTIGRTALLLLLATRHARQRRKKSWSWGPPVVEPVSIIVPAYNEKEGIEAAVRSLAGGDYPAIEVVVVDDGSTDGTAALVEQMKLPNVRVVRVPNGGKSNALNTGIALARHDLIVTVDGDTIFEPDSIRTLVQPFADPTVGAIAGNVKVGNRERMVAAWQHIEYVIGFNLDRRLYEVLGIMPTVPGAIGAFRREALRQVGGISDETLAEDTDVTMAMLRQGWRVVYAEDAKAWTEAPATLEQLYRQRYRWSYGTMQAMWKHRRALFDKGPSGRFGRLGLPFLALFGVALPMLAPVVDIMLVYGLVFWELEETVVAWVGMLALQLFTAAVAFRFDSESLKPLWRLPLQQFAYRQLMYLVLMQSATTALTGGRLRWHKLHRAGLVARTEVPPPPAAEVAPVVDTWPSTLGQGRAESHPAAGRAVARPAVPSQTVRHQQTAELGPEDLPSAGSPPGGGSGPVYTG</sequence>
<dbReference type="InterPro" id="IPR029044">
    <property type="entry name" value="Nucleotide-diphossugar_trans"/>
</dbReference>